<evidence type="ECO:0000313" key="5">
    <source>
        <dbReference type="Proteomes" id="UP000434957"/>
    </source>
</evidence>
<dbReference type="Proteomes" id="UP000435112">
    <property type="component" value="Unassembled WGS sequence"/>
</dbReference>
<dbReference type="EMBL" id="QXFT01002443">
    <property type="protein sequence ID" value="KAE9298175.1"/>
    <property type="molecule type" value="Genomic_DNA"/>
</dbReference>
<dbReference type="Gene3D" id="3.90.1150.10">
    <property type="entry name" value="Aspartate Aminotransferase, domain 1"/>
    <property type="match status" value="1"/>
</dbReference>
<dbReference type="InterPro" id="IPR015424">
    <property type="entry name" value="PyrdxlP-dep_Trfase"/>
</dbReference>
<keyword evidence="5" id="KW-1185">Reference proteome</keyword>
<dbReference type="OrthoDB" id="2414662at2759"/>
<evidence type="ECO:0000313" key="1">
    <source>
        <dbReference type="EMBL" id="KAE8982335.1"/>
    </source>
</evidence>
<dbReference type="Proteomes" id="UP000434957">
    <property type="component" value="Unassembled WGS sequence"/>
</dbReference>
<dbReference type="EMBL" id="QXFU01002716">
    <property type="protein sequence ID" value="KAE8982335.1"/>
    <property type="molecule type" value="Genomic_DNA"/>
</dbReference>
<proteinExistence type="predicted"/>
<dbReference type="InterPro" id="IPR015421">
    <property type="entry name" value="PyrdxlP-dep_Trfase_major"/>
</dbReference>
<dbReference type="Gene3D" id="3.40.640.10">
    <property type="entry name" value="Type I PLP-dependent aspartate aminotransferase-like (Major domain)"/>
    <property type="match status" value="1"/>
</dbReference>
<evidence type="ECO:0000313" key="4">
    <source>
        <dbReference type="Proteomes" id="UP000429607"/>
    </source>
</evidence>
<evidence type="ECO:0000313" key="6">
    <source>
        <dbReference type="Proteomes" id="UP000435112"/>
    </source>
</evidence>
<evidence type="ECO:0000313" key="2">
    <source>
        <dbReference type="EMBL" id="KAE8983325.1"/>
    </source>
</evidence>
<dbReference type="InterPro" id="IPR015422">
    <property type="entry name" value="PyrdxlP-dep_Trfase_small"/>
</dbReference>
<dbReference type="AlphaFoldDB" id="A0A6A3IP79"/>
<dbReference type="SUPFAM" id="SSF53383">
    <property type="entry name" value="PLP-dependent transferases"/>
    <property type="match status" value="1"/>
</dbReference>
<protein>
    <submittedName>
        <fullName evidence="1">Uncharacterized protein</fullName>
    </submittedName>
</protein>
<sequence>MLTSIHSKYDLLSKYGLHIVGEYAAGRTAFFKQQEAAPDDLGPQQHGEKAVNTGSYKWPLLHGRAGPPAVAKTVVIHGQTKQMKAEGKQVWSLCVGEPDNDPHEHMQATGAKAMSEGNTKYAHMKGMMELRGLI</sequence>
<comment type="caution">
    <text evidence="1">The sequence shown here is derived from an EMBL/GenBank/DDBJ whole genome shotgun (WGS) entry which is preliminary data.</text>
</comment>
<accession>A0A6A3IP79</accession>
<organism evidence="1 6">
    <name type="scientific">Phytophthora rubi</name>
    <dbReference type="NCBI Taxonomy" id="129364"/>
    <lineage>
        <taxon>Eukaryota</taxon>
        <taxon>Sar</taxon>
        <taxon>Stramenopiles</taxon>
        <taxon>Oomycota</taxon>
        <taxon>Peronosporomycetes</taxon>
        <taxon>Peronosporales</taxon>
        <taxon>Peronosporaceae</taxon>
        <taxon>Phytophthora</taxon>
    </lineage>
</organism>
<name>A0A6A3IP79_9STRA</name>
<dbReference type="EMBL" id="QXFV01002791">
    <property type="protein sequence ID" value="KAE8983325.1"/>
    <property type="molecule type" value="Genomic_DNA"/>
</dbReference>
<gene>
    <name evidence="2" type="ORF">PR001_g23476</name>
    <name evidence="1" type="ORF">PR002_g23559</name>
    <name evidence="3" type="ORF">PR003_g23307</name>
</gene>
<dbReference type="Proteomes" id="UP000429607">
    <property type="component" value="Unassembled WGS sequence"/>
</dbReference>
<reference evidence="4 6" key="1">
    <citation type="submission" date="2018-09" db="EMBL/GenBank/DDBJ databases">
        <title>Genomic investigation of the strawberry pathogen Phytophthora fragariae indicates pathogenicity is determined by transcriptional variation in three key races.</title>
        <authorList>
            <person name="Adams T.M."/>
            <person name="Armitage A.D."/>
            <person name="Sobczyk M.K."/>
            <person name="Bates H.J."/>
            <person name="Dunwell J.M."/>
            <person name="Nellist C.F."/>
            <person name="Harrison R.J."/>
        </authorList>
    </citation>
    <scope>NUCLEOTIDE SEQUENCE [LARGE SCALE GENOMIC DNA]</scope>
    <source>
        <strain evidence="2 4">SCRP249</strain>
        <strain evidence="1 6">SCRP324</strain>
        <strain evidence="3 5">SCRP333</strain>
    </source>
</reference>
<evidence type="ECO:0000313" key="3">
    <source>
        <dbReference type="EMBL" id="KAE9298175.1"/>
    </source>
</evidence>